<feature type="domain" description="UspA" evidence="3">
    <location>
        <begin position="1"/>
        <end position="146"/>
    </location>
</feature>
<organism evidence="4 5">
    <name type="scientific">Rhodoferax saidenbachensis</name>
    <dbReference type="NCBI Taxonomy" id="1484693"/>
    <lineage>
        <taxon>Bacteria</taxon>
        <taxon>Pseudomonadati</taxon>
        <taxon>Pseudomonadota</taxon>
        <taxon>Betaproteobacteria</taxon>
        <taxon>Burkholderiales</taxon>
        <taxon>Comamonadaceae</taxon>
        <taxon>Rhodoferax</taxon>
    </lineage>
</organism>
<comment type="similarity">
    <text evidence="1">Belongs to the universal stress protein A family.</text>
</comment>
<proteinExistence type="inferred from homology"/>
<dbReference type="PANTHER" id="PTHR46268">
    <property type="entry name" value="STRESS RESPONSE PROTEIN NHAX"/>
    <property type="match status" value="1"/>
</dbReference>
<dbReference type="eggNOG" id="COG0589">
    <property type="taxonomic scope" value="Bacteria"/>
</dbReference>
<name>A0A1P8KC54_9BURK</name>
<dbReference type="PRINTS" id="PR01438">
    <property type="entry name" value="UNVRSLSTRESS"/>
</dbReference>
<dbReference type="Proteomes" id="UP000186110">
    <property type="component" value="Chromosome"/>
</dbReference>
<evidence type="ECO:0000313" key="4">
    <source>
        <dbReference type="EMBL" id="APW43545.1"/>
    </source>
</evidence>
<evidence type="ECO:0000313" key="5">
    <source>
        <dbReference type="Proteomes" id="UP000186110"/>
    </source>
</evidence>
<accession>A0A1P8KC54</accession>
<feature type="region of interest" description="Disordered" evidence="2">
    <location>
        <begin position="154"/>
        <end position="182"/>
    </location>
</feature>
<dbReference type="AlphaFoldDB" id="A0A1P8KC54"/>
<dbReference type="PANTHER" id="PTHR46268:SF15">
    <property type="entry name" value="UNIVERSAL STRESS PROTEIN HP_0031"/>
    <property type="match status" value="1"/>
</dbReference>
<dbReference type="InterPro" id="IPR006016">
    <property type="entry name" value="UspA"/>
</dbReference>
<reference evidence="4 5" key="1">
    <citation type="submission" date="2017-01" db="EMBL/GenBank/DDBJ databases">
        <authorList>
            <person name="Mah S.A."/>
            <person name="Swanson W.J."/>
            <person name="Moy G.W."/>
            <person name="Vacquier V.D."/>
        </authorList>
    </citation>
    <scope>NUCLEOTIDE SEQUENCE [LARGE SCALE GENOMIC DNA]</scope>
    <source>
        <strain evidence="4 5">DSM 22694</strain>
    </source>
</reference>
<dbReference type="Pfam" id="PF00582">
    <property type="entry name" value="Usp"/>
    <property type="match status" value="1"/>
</dbReference>
<dbReference type="STRING" id="1484693.RS694_14050"/>
<dbReference type="SUPFAM" id="SSF52402">
    <property type="entry name" value="Adenine nucleotide alpha hydrolases-like"/>
    <property type="match status" value="1"/>
</dbReference>
<gene>
    <name evidence="4" type="ORF">RS694_14050</name>
</gene>
<evidence type="ECO:0000256" key="1">
    <source>
        <dbReference type="ARBA" id="ARBA00008791"/>
    </source>
</evidence>
<dbReference type="InterPro" id="IPR006015">
    <property type="entry name" value="Universal_stress_UspA"/>
</dbReference>
<sequence>MYRKILVLVDNRQVTQSAIDQAIGLAQVHRADIFFFSVLPNYVYPAVDMLPVADMSADDFRAQASEEASRMLSAASAWAERCGVHNHRAMGAGADGAHCVAEAAVKRHCDLIVVGTEEQNAVVRLLSGSIVPGLISAATVPVLVCRERPIRPKRNSHLRSPFTSSPVVSREMGARKKHEPND</sequence>
<evidence type="ECO:0000259" key="3">
    <source>
        <dbReference type="Pfam" id="PF00582"/>
    </source>
</evidence>
<dbReference type="InterPro" id="IPR014729">
    <property type="entry name" value="Rossmann-like_a/b/a_fold"/>
</dbReference>
<keyword evidence="5" id="KW-1185">Reference proteome</keyword>
<dbReference type="Gene3D" id="3.40.50.620">
    <property type="entry name" value="HUPs"/>
    <property type="match status" value="1"/>
</dbReference>
<evidence type="ECO:0000256" key="2">
    <source>
        <dbReference type="SAM" id="MobiDB-lite"/>
    </source>
</evidence>
<dbReference type="KEGG" id="rsb:RS694_14050"/>
<protein>
    <recommendedName>
        <fullName evidence="3">UspA domain-containing protein</fullName>
    </recommendedName>
</protein>
<dbReference type="EMBL" id="CP019239">
    <property type="protein sequence ID" value="APW43545.1"/>
    <property type="molecule type" value="Genomic_DNA"/>
</dbReference>
<dbReference type="CDD" id="cd00293">
    <property type="entry name" value="USP-like"/>
    <property type="match status" value="1"/>
</dbReference>
<dbReference type="RefSeq" id="WP_051391980.1">
    <property type="nucleotide sequence ID" value="NZ_CP019239.1"/>
</dbReference>